<feature type="transmembrane region" description="Helical" evidence="1">
    <location>
        <begin position="205"/>
        <end position="226"/>
    </location>
</feature>
<feature type="transmembrane region" description="Helical" evidence="1">
    <location>
        <begin position="92"/>
        <end position="112"/>
    </location>
</feature>
<dbReference type="InterPro" id="IPR009781">
    <property type="entry name" value="DUF1345"/>
</dbReference>
<sequence length="227" mass="24990">MTAAPLPPVRTQAPQRLLLSLGLGVAAWLLCAAVPYPAAWKHFPWELRALIGWLVFSASYLISSWRIIFAVNSGWIRELAQQEDNGRRASGVIAIITSLISLAGVMFALSRAGNLKQEPLLEALLIGAGLLSVALSWLVIQTVYLFRYAHLYYETPEGGVQFPDTPEPDYLDFAYLSFTIGMTYQVSDTDLNQRSMRRLLTGHSLISYVYGVVIIALAISVVSSVLS</sequence>
<feature type="transmembrane region" description="Helical" evidence="1">
    <location>
        <begin position="124"/>
        <end position="146"/>
    </location>
</feature>
<dbReference type="RefSeq" id="WP_260561122.1">
    <property type="nucleotide sequence ID" value="NZ_BAABEC010000069.1"/>
</dbReference>
<gene>
    <name evidence="2" type="ORF">N0D28_04160</name>
</gene>
<reference evidence="2" key="1">
    <citation type="submission" date="2022-09" db="EMBL/GenBank/DDBJ databases">
        <title>genome sequence of Deinococcus rubellus.</title>
        <authorList>
            <person name="Srinivasan S."/>
        </authorList>
    </citation>
    <scope>NUCLEOTIDE SEQUENCE</scope>
    <source>
        <strain evidence="2">Ant6</strain>
    </source>
</reference>
<evidence type="ECO:0000256" key="1">
    <source>
        <dbReference type="SAM" id="Phobius"/>
    </source>
</evidence>
<evidence type="ECO:0000313" key="3">
    <source>
        <dbReference type="Proteomes" id="UP001060261"/>
    </source>
</evidence>
<proteinExistence type="predicted"/>
<dbReference type="EMBL" id="CP104213">
    <property type="protein sequence ID" value="UWX64863.1"/>
    <property type="molecule type" value="Genomic_DNA"/>
</dbReference>
<dbReference type="Proteomes" id="UP001060261">
    <property type="component" value="Chromosome"/>
</dbReference>
<accession>A0ABY5YIA8</accession>
<feature type="transmembrane region" description="Helical" evidence="1">
    <location>
        <begin position="50"/>
        <end position="71"/>
    </location>
</feature>
<keyword evidence="1" id="KW-0472">Membrane</keyword>
<evidence type="ECO:0000313" key="2">
    <source>
        <dbReference type="EMBL" id="UWX64863.1"/>
    </source>
</evidence>
<feature type="transmembrane region" description="Helical" evidence="1">
    <location>
        <begin position="17"/>
        <end position="38"/>
    </location>
</feature>
<keyword evidence="1" id="KW-0812">Transmembrane</keyword>
<keyword evidence="3" id="KW-1185">Reference proteome</keyword>
<keyword evidence="1" id="KW-1133">Transmembrane helix</keyword>
<dbReference type="Pfam" id="PF07077">
    <property type="entry name" value="DUF1345"/>
    <property type="match status" value="1"/>
</dbReference>
<organism evidence="2 3">
    <name type="scientific">Deinococcus rubellus</name>
    <dbReference type="NCBI Taxonomy" id="1889240"/>
    <lineage>
        <taxon>Bacteria</taxon>
        <taxon>Thermotogati</taxon>
        <taxon>Deinococcota</taxon>
        <taxon>Deinococci</taxon>
        <taxon>Deinococcales</taxon>
        <taxon>Deinococcaceae</taxon>
        <taxon>Deinococcus</taxon>
    </lineage>
</organism>
<name>A0ABY5YIA8_9DEIO</name>
<protein>
    <submittedName>
        <fullName evidence="2">DUF1345 domain-containing protein</fullName>
    </submittedName>
</protein>